<dbReference type="GO" id="GO:0003724">
    <property type="term" value="F:RNA helicase activity"/>
    <property type="evidence" value="ECO:0007669"/>
    <property type="project" value="InterPro"/>
</dbReference>
<keyword evidence="12" id="KW-0190">Covalent protein-DNA linkage</keyword>
<accession>A0A2K9LW39</accession>
<organism evidence="19">
    <name type="scientific">uncultured virus</name>
    <dbReference type="NCBI Taxonomy" id="340016"/>
    <lineage>
        <taxon>Viruses</taxon>
        <taxon>environmental samples</taxon>
    </lineage>
</organism>
<proteinExistence type="inferred from homology"/>
<feature type="domain" description="CRESS-DNA virus Rep endonuclease" evidence="18">
    <location>
        <begin position="13"/>
        <end position="108"/>
    </location>
</feature>
<keyword evidence="11" id="KW-0378">Hydrolase</keyword>
<dbReference type="GO" id="GO:0000166">
    <property type="term" value="F:nucleotide binding"/>
    <property type="evidence" value="ECO:0007669"/>
    <property type="project" value="UniProtKB-KW"/>
</dbReference>
<comment type="cofactor">
    <cofactor evidence="1">
        <name>Mn(2+)</name>
        <dbReference type="ChEBI" id="CHEBI:29035"/>
    </cofactor>
</comment>
<reference evidence="19" key="1">
    <citation type="submission" date="2017-01" db="EMBL/GenBank/DDBJ databases">
        <title>High-throughput sequencing uncovers low homogeneity in the biogeography of single-stranded DNA viruses.</title>
        <authorList>
            <person name="Pearson V.M."/>
            <person name="Rokyta D.R."/>
        </authorList>
    </citation>
    <scope>NUCLEOTIDE SEQUENCE</scope>
</reference>
<dbReference type="InterPro" id="IPR049912">
    <property type="entry name" value="CRESS_DNA_REP"/>
</dbReference>
<evidence type="ECO:0000256" key="14">
    <source>
        <dbReference type="ARBA" id="ARBA00023268"/>
    </source>
</evidence>
<dbReference type="GO" id="GO:0003723">
    <property type="term" value="F:RNA binding"/>
    <property type="evidence" value="ECO:0007669"/>
    <property type="project" value="InterPro"/>
</dbReference>
<name>A0A2K9LW39_9VIRU</name>
<gene>
    <name evidence="19" type="primary">Rep</name>
</gene>
<dbReference type="SUPFAM" id="SSF52540">
    <property type="entry name" value="P-loop containing nucleoside triphosphate hydrolases"/>
    <property type="match status" value="1"/>
</dbReference>
<dbReference type="PROSITE" id="PS52020">
    <property type="entry name" value="CRESS_DNA_REP"/>
    <property type="match status" value="1"/>
</dbReference>
<dbReference type="EMBL" id="KY487800">
    <property type="protein sequence ID" value="AUM61674.1"/>
    <property type="molecule type" value="Genomic_DNA"/>
</dbReference>
<dbReference type="Gene3D" id="3.40.50.300">
    <property type="entry name" value="P-loop containing nucleotide triphosphate hydrolases"/>
    <property type="match status" value="1"/>
</dbReference>
<evidence type="ECO:0000256" key="15">
    <source>
        <dbReference type="ARBA" id="ARBA00030754"/>
    </source>
</evidence>
<dbReference type="Pfam" id="PF02407">
    <property type="entry name" value="Viral_Rep"/>
    <property type="match status" value="1"/>
</dbReference>
<dbReference type="Pfam" id="PF00910">
    <property type="entry name" value="RNA_helicase"/>
    <property type="match status" value="1"/>
</dbReference>
<dbReference type="GO" id="GO:0016779">
    <property type="term" value="F:nucleotidyltransferase activity"/>
    <property type="evidence" value="ECO:0007669"/>
    <property type="project" value="UniProtKB-KW"/>
</dbReference>
<keyword evidence="10" id="KW-0255">Endonuclease</keyword>
<keyword evidence="6" id="KW-0235">DNA replication</keyword>
<keyword evidence="13" id="KW-0238">DNA-binding</keyword>
<keyword evidence="8" id="KW-0479">Metal-binding</keyword>
<keyword evidence="7" id="KW-0540">Nuclease</keyword>
<dbReference type="GO" id="GO:0046872">
    <property type="term" value="F:metal ion binding"/>
    <property type="evidence" value="ECO:0007669"/>
    <property type="project" value="UniProtKB-KW"/>
</dbReference>
<dbReference type="GO" id="GO:0042025">
    <property type="term" value="C:host cell nucleus"/>
    <property type="evidence" value="ECO:0007669"/>
    <property type="project" value="UniProtKB-SubCell"/>
</dbReference>
<evidence type="ECO:0000256" key="11">
    <source>
        <dbReference type="ARBA" id="ARBA00022801"/>
    </source>
</evidence>
<dbReference type="GO" id="GO:0016787">
    <property type="term" value="F:hydrolase activity"/>
    <property type="evidence" value="ECO:0007669"/>
    <property type="project" value="UniProtKB-KW"/>
</dbReference>
<dbReference type="Gene3D" id="3.40.1310.20">
    <property type="match status" value="1"/>
</dbReference>
<dbReference type="GO" id="GO:0006260">
    <property type="term" value="P:DNA replication"/>
    <property type="evidence" value="ECO:0007669"/>
    <property type="project" value="UniProtKB-KW"/>
</dbReference>
<keyword evidence="9" id="KW-0547">Nucleotide-binding</keyword>
<evidence type="ECO:0000256" key="12">
    <source>
        <dbReference type="ARBA" id="ARBA00023124"/>
    </source>
</evidence>
<evidence type="ECO:0000256" key="10">
    <source>
        <dbReference type="ARBA" id="ARBA00022759"/>
    </source>
</evidence>
<evidence type="ECO:0000256" key="9">
    <source>
        <dbReference type="ARBA" id="ARBA00022741"/>
    </source>
</evidence>
<dbReference type="InterPro" id="IPR027417">
    <property type="entry name" value="P-loop_NTPase"/>
</dbReference>
<evidence type="ECO:0000256" key="4">
    <source>
        <dbReference type="ARBA" id="ARBA00022679"/>
    </source>
</evidence>
<evidence type="ECO:0000256" key="17">
    <source>
        <dbReference type="ARBA" id="ARBA00049360"/>
    </source>
</evidence>
<evidence type="ECO:0000256" key="3">
    <source>
        <dbReference type="ARBA" id="ARBA00008545"/>
    </source>
</evidence>
<dbReference type="GO" id="GO:0004519">
    <property type="term" value="F:endonuclease activity"/>
    <property type="evidence" value="ECO:0007669"/>
    <property type="project" value="UniProtKB-KW"/>
</dbReference>
<evidence type="ECO:0000256" key="5">
    <source>
        <dbReference type="ARBA" id="ARBA00022695"/>
    </source>
</evidence>
<evidence type="ECO:0000259" key="18">
    <source>
        <dbReference type="PROSITE" id="PS52020"/>
    </source>
</evidence>
<evidence type="ECO:0000256" key="16">
    <source>
        <dbReference type="ARBA" id="ARBA00032243"/>
    </source>
</evidence>
<comment type="catalytic activity">
    <reaction evidence="17">
        <text>ATP + H2O = ADP + phosphate + H(+)</text>
        <dbReference type="Rhea" id="RHEA:13065"/>
        <dbReference type="ChEBI" id="CHEBI:15377"/>
        <dbReference type="ChEBI" id="CHEBI:15378"/>
        <dbReference type="ChEBI" id="CHEBI:30616"/>
        <dbReference type="ChEBI" id="CHEBI:43474"/>
        <dbReference type="ChEBI" id="CHEBI:456216"/>
    </reaction>
</comment>
<evidence type="ECO:0000256" key="8">
    <source>
        <dbReference type="ARBA" id="ARBA00022723"/>
    </source>
</evidence>
<evidence type="ECO:0000256" key="7">
    <source>
        <dbReference type="ARBA" id="ARBA00022722"/>
    </source>
</evidence>
<evidence type="ECO:0000256" key="13">
    <source>
        <dbReference type="ARBA" id="ARBA00023125"/>
    </source>
</evidence>
<protein>
    <recommendedName>
        <fullName evidence="15">ATP-dependent helicase Rep</fullName>
    </recommendedName>
    <alternativeName>
        <fullName evidence="16">RepP</fullName>
    </alternativeName>
</protein>
<sequence>MEDTSTETQKSMTTRSRGWVFTVNNYTPEHILFLRDLQCEYLVAGKEVGKKEHTPHLQGYILFKNAKTFKQIKDILPTAHIEAQKGTDIQAARYCMKDGDIAVEKGKLPQQGRRTDLQEAVKILKEKGLPAIAEEQPEAYIKWGKGLRDLDFHYQQCKVLERQDRKVYWLWGPTGTGKTRWAVDYSKDKTKWLYGKKDYWFDGYCGQEVAIFDDVRAEDIKYQNWLTLLDCYIVTVPIKGGYTIWKPETVIITCPTQPKDFFSLVPESLAQILRRITEIIQFPIPESIPDSQPIPESQMDLEEF</sequence>
<keyword evidence="4" id="KW-0808">Transferase</keyword>
<evidence type="ECO:0000256" key="1">
    <source>
        <dbReference type="ARBA" id="ARBA00001936"/>
    </source>
</evidence>
<keyword evidence="5" id="KW-0548">Nucleotidyltransferase</keyword>
<keyword evidence="14" id="KW-0511">Multifunctional enzyme</keyword>
<evidence type="ECO:0000313" key="19">
    <source>
        <dbReference type="EMBL" id="AUM61674.1"/>
    </source>
</evidence>
<dbReference type="InterPro" id="IPR000605">
    <property type="entry name" value="Helicase_SF3_ssDNA/RNA_vir"/>
</dbReference>
<evidence type="ECO:0000256" key="6">
    <source>
        <dbReference type="ARBA" id="ARBA00022705"/>
    </source>
</evidence>
<comment type="similarity">
    <text evidence="3">Belongs to the nanoviruses/circoviruses replication-associated protein family.</text>
</comment>
<comment type="subcellular location">
    <subcellularLocation>
        <location evidence="2">Host nucleus</location>
    </subcellularLocation>
</comment>
<evidence type="ECO:0000256" key="2">
    <source>
        <dbReference type="ARBA" id="ARBA00004147"/>
    </source>
</evidence>
<dbReference type="GO" id="GO:0003677">
    <property type="term" value="F:DNA binding"/>
    <property type="evidence" value="ECO:0007669"/>
    <property type="project" value="UniProtKB-KW"/>
</dbReference>